<comment type="caution">
    <text evidence="5">The sequence shown here is derived from an EMBL/GenBank/DDBJ whole genome shotgun (WGS) entry which is preliminary data.</text>
</comment>
<protein>
    <submittedName>
        <fullName evidence="5">(+)-neomenthol dehydrogenase-like</fullName>
    </submittedName>
</protein>
<evidence type="ECO:0000256" key="4">
    <source>
        <dbReference type="RuleBase" id="RU000363"/>
    </source>
</evidence>
<dbReference type="PANTHER" id="PTHR43490:SF94">
    <property type="entry name" value="SHORT CHAIN DEHYDROGENASE_REDUCTASE"/>
    <property type="match status" value="1"/>
</dbReference>
<dbReference type="InterPro" id="IPR036291">
    <property type="entry name" value="NAD(P)-bd_dom_sf"/>
</dbReference>
<dbReference type="EMBL" id="JAAIUW010000006">
    <property type="protein sequence ID" value="KAF7825225.1"/>
    <property type="molecule type" value="Genomic_DNA"/>
</dbReference>
<dbReference type="Gene3D" id="3.40.50.720">
    <property type="entry name" value="NAD(P)-binding Rossmann-like Domain"/>
    <property type="match status" value="1"/>
</dbReference>
<dbReference type="OrthoDB" id="1933717at2759"/>
<accession>A0A834TNT9</accession>
<evidence type="ECO:0000256" key="2">
    <source>
        <dbReference type="ARBA" id="ARBA00022857"/>
    </source>
</evidence>
<keyword evidence="2" id="KW-0521">NADP</keyword>
<dbReference type="PANTHER" id="PTHR43490">
    <property type="entry name" value="(+)-NEOMENTHOL DEHYDROGENASE"/>
    <property type="match status" value="1"/>
</dbReference>
<organism evidence="5 6">
    <name type="scientific">Senna tora</name>
    <dbReference type="NCBI Taxonomy" id="362788"/>
    <lineage>
        <taxon>Eukaryota</taxon>
        <taxon>Viridiplantae</taxon>
        <taxon>Streptophyta</taxon>
        <taxon>Embryophyta</taxon>
        <taxon>Tracheophyta</taxon>
        <taxon>Spermatophyta</taxon>
        <taxon>Magnoliopsida</taxon>
        <taxon>eudicotyledons</taxon>
        <taxon>Gunneridae</taxon>
        <taxon>Pentapetalae</taxon>
        <taxon>rosids</taxon>
        <taxon>fabids</taxon>
        <taxon>Fabales</taxon>
        <taxon>Fabaceae</taxon>
        <taxon>Caesalpinioideae</taxon>
        <taxon>Cassia clade</taxon>
        <taxon>Senna</taxon>
    </lineage>
</organism>
<keyword evidence="6" id="KW-1185">Reference proteome</keyword>
<keyword evidence="3" id="KW-0560">Oxidoreductase</keyword>
<dbReference type="InterPro" id="IPR002347">
    <property type="entry name" value="SDR_fam"/>
</dbReference>
<dbReference type="GO" id="GO:0016491">
    <property type="term" value="F:oxidoreductase activity"/>
    <property type="evidence" value="ECO:0007669"/>
    <property type="project" value="UniProtKB-KW"/>
</dbReference>
<sequence>MKMESSAIDRYAIVTGGNKGIGYGICKKLASKGIMVILTARNEKRGLEAVQSLKEFGVSDFVVFHQLDVTDPSSVASLADFIKTQFGRLDILVNNAGVPPGKVNGAALFRKVSGEEVDWDKIVECNYEMSKACVETNYFGAVRVSEALLPLLHLSMAPTIVNVTSSIGLLKYIKNEWAKAVFSNMSNLTTEKLEEVVMEFMKDYKEGSLEAKGWPTIMPANVISKTALNVYTKMLAHKYPHFRVNSVHPGFVKTDLTQNYGYLTVEEASEYPVNLALLPHNGPSGFLFDKDEQIPLE</sequence>
<dbReference type="PRINTS" id="PR00080">
    <property type="entry name" value="SDRFAMILY"/>
</dbReference>
<evidence type="ECO:0000313" key="5">
    <source>
        <dbReference type="EMBL" id="KAF7825225.1"/>
    </source>
</evidence>
<dbReference type="GO" id="GO:0016020">
    <property type="term" value="C:membrane"/>
    <property type="evidence" value="ECO:0007669"/>
    <property type="project" value="TreeGrafter"/>
</dbReference>
<evidence type="ECO:0000256" key="1">
    <source>
        <dbReference type="ARBA" id="ARBA00006484"/>
    </source>
</evidence>
<dbReference type="PRINTS" id="PR00081">
    <property type="entry name" value="GDHRDH"/>
</dbReference>
<reference evidence="5" key="1">
    <citation type="submission" date="2020-09" db="EMBL/GenBank/DDBJ databases">
        <title>Genome-Enabled Discovery of Anthraquinone Biosynthesis in Senna tora.</title>
        <authorList>
            <person name="Kang S.-H."/>
            <person name="Pandey R.P."/>
            <person name="Lee C.-M."/>
            <person name="Sim J.-S."/>
            <person name="Jeong J.-T."/>
            <person name="Choi B.-S."/>
            <person name="Jung M."/>
            <person name="Ginzburg D."/>
            <person name="Zhao K."/>
            <person name="Won S.Y."/>
            <person name="Oh T.-J."/>
            <person name="Yu Y."/>
            <person name="Kim N.-H."/>
            <person name="Lee O.R."/>
            <person name="Lee T.-H."/>
            <person name="Bashyal P."/>
            <person name="Kim T.-S."/>
            <person name="Lee W.-H."/>
            <person name="Kawkins C."/>
            <person name="Kim C.-K."/>
            <person name="Kim J.S."/>
            <person name="Ahn B.O."/>
            <person name="Rhee S.Y."/>
            <person name="Sohng J.K."/>
        </authorList>
    </citation>
    <scope>NUCLEOTIDE SEQUENCE</scope>
    <source>
        <tissue evidence="5">Leaf</tissue>
    </source>
</reference>
<name>A0A834TNT9_9FABA</name>
<dbReference type="AlphaFoldDB" id="A0A834TNT9"/>
<dbReference type="Proteomes" id="UP000634136">
    <property type="component" value="Unassembled WGS sequence"/>
</dbReference>
<comment type="similarity">
    <text evidence="1 4">Belongs to the short-chain dehydrogenases/reductases (SDR) family.</text>
</comment>
<dbReference type="SUPFAM" id="SSF51735">
    <property type="entry name" value="NAD(P)-binding Rossmann-fold domains"/>
    <property type="match status" value="1"/>
</dbReference>
<evidence type="ECO:0000256" key="3">
    <source>
        <dbReference type="ARBA" id="ARBA00023002"/>
    </source>
</evidence>
<proteinExistence type="inferred from homology"/>
<dbReference type="Pfam" id="PF00106">
    <property type="entry name" value="adh_short"/>
    <property type="match status" value="1"/>
</dbReference>
<evidence type="ECO:0000313" key="6">
    <source>
        <dbReference type="Proteomes" id="UP000634136"/>
    </source>
</evidence>
<gene>
    <name evidence="5" type="ORF">G2W53_016389</name>
</gene>